<dbReference type="Pfam" id="PF12570">
    <property type="entry name" value="DUF3750"/>
    <property type="match status" value="1"/>
</dbReference>
<gene>
    <name evidence="1" type="ORF">GGQ73_001004</name>
</gene>
<name>A0A7W6G138_9HYPH</name>
<dbReference type="InterPro" id="IPR022224">
    <property type="entry name" value="DUF3750"/>
</dbReference>
<keyword evidence="2" id="KW-1185">Reference proteome</keyword>
<evidence type="ECO:0000313" key="2">
    <source>
        <dbReference type="Proteomes" id="UP000565286"/>
    </source>
</evidence>
<accession>A0A7W6G138</accession>
<organism evidence="1 2">
    <name type="scientific">Rhizobium skierniewicense</name>
    <dbReference type="NCBI Taxonomy" id="984260"/>
    <lineage>
        <taxon>Bacteria</taxon>
        <taxon>Pseudomonadati</taxon>
        <taxon>Pseudomonadota</taxon>
        <taxon>Alphaproteobacteria</taxon>
        <taxon>Hyphomicrobiales</taxon>
        <taxon>Rhizobiaceae</taxon>
        <taxon>Rhizobium/Agrobacterium group</taxon>
        <taxon>Rhizobium</taxon>
    </lineage>
</organism>
<dbReference type="AlphaFoldDB" id="A0A7W6G138"/>
<dbReference type="EMBL" id="JACIDV010000002">
    <property type="protein sequence ID" value="MBB3945079.1"/>
    <property type="molecule type" value="Genomic_DNA"/>
</dbReference>
<evidence type="ECO:0000313" key="1">
    <source>
        <dbReference type="EMBL" id="MBB3945079.1"/>
    </source>
</evidence>
<dbReference type="RefSeq" id="WP_174152347.1">
    <property type="nucleotide sequence ID" value="NZ_JAAMCM010000005.1"/>
</dbReference>
<proteinExistence type="predicted"/>
<comment type="caution">
    <text evidence="1">The sequence shown here is derived from an EMBL/GenBank/DDBJ whole genome shotgun (WGS) entry which is preliminary data.</text>
</comment>
<reference evidence="1 2" key="1">
    <citation type="submission" date="2020-08" db="EMBL/GenBank/DDBJ databases">
        <title>Genomic Encyclopedia of Type Strains, Phase IV (KMG-IV): sequencing the most valuable type-strain genomes for metagenomic binning, comparative biology and taxonomic classification.</title>
        <authorList>
            <person name="Goeker M."/>
        </authorList>
    </citation>
    <scope>NUCLEOTIDE SEQUENCE [LARGE SCALE GENOMIC DNA]</scope>
    <source>
        <strain evidence="1 2">DSM 26438</strain>
    </source>
</reference>
<sequence>MKVAKRLLLAILIIYLLPALASAGLWAIKEHPTGYRNARWSSAGILPEAPANKPAAIYVYSAMTGGLKGSIASHAWIVVKKEGASSYERYDKVGWGTPIRRNAYAPDAYWYSNMPRRVLELHGDEAERLIPKIEQAIANYPYGKPGGYTIYPGPNSNTFVAHVLRQVPELGVVLPPDAVGRDYLPNGEFIHVADDWKDVSLSLGGYLGVSAGARSGFEVNFLGLVAGIDIANPGIKIPGLGYFGTRSQLGV</sequence>
<evidence type="ECO:0008006" key="3">
    <source>
        <dbReference type="Google" id="ProtNLM"/>
    </source>
</evidence>
<protein>
    <recommendedName>
        <fullName evidence="3">DUF3750 domain-containing protein</fullName>
    </recommendedName>
</protein>
<dbReference type="Proteomes" id="UP000565286">
    <property type="component" value="Unassembled WGS sequence"/>
</dbReference>